<evidence type="ECO:0000313" key="3">
    <source>
        <dbReference type="Proteomes" id="UP001574170"/>
    </source>
</evidence>
<evidence type="ECO:0008006" key="4">
    <source>
        <dbReference type="Google" id="ProtNLM"/>
    </source>
</evidence>
<evidence type="ECO:0000256" key="1">
    <source>
        <dbReference type="SAM" id="SignalP"/>
    </source>
</evidence>
<organism evidence="2 3">
    <name type="scientific">Flavobacterium magnesitis</name>
    <dbReference type="NCBI Taxonomy" id="3138077"/>
    <lineage>
        <taxon>Bacteria</taxon>
        <taxon>Pseudomonadati</taxon>
        <taxon>Bacteroidota</taxon>
        <taxon>Flavobacteriia</taxon>
        <taxon>Flavobacteriales</taxon>
        <taxon>Flavobacteriaceae</taxon>
        <taxon>Flavobacterium</taxon>
    </lineage>
</organism>
<evidence type="ECO:0000313" key="2">
    <source>
        <dbReference type="EMBL" id="MFA9193324.1"/>
    </source>
</evidence>
<dbReference type="RefSeq" id="WP_373390418.1">
    <property type="nucleotide sequence ID" value="NZ_JBCFQJ010000004.1"/>
</dbReference>
<reference evidence="2 3" key="1">
    <citation type="submission" date="2024-04" db="EMBL/GenBank/DDBJ databases">
        <title>New Clade of Flavobacterium.</title>
        <authorList>
            <person name="Matos L."/>
            <person name="Proenca D.N."/>
            <person name="Fransisco R.M."/>
            <person name="Chung A.P."/>
            <person name="Maccario L."/>
            <person name="Sorensen S.J."/>
            <person name="Morais P.V."/>
        </authorList>
    </citation>
    <scope>NUCLEOTIDE SEQUENCE [LARGE SCALE GENOMIC DNA]</scope>
    <source>
        <strain evidence="2 3">FBOR7N2.3</strain>
    </source>
</reference>
<dbReference type="InterPro" id="IPR013320">
    <property type="entry name" value="ConA-like_dom_sf"/>
</dbReference>
<dbReference type="Gene3D" id="2.60.120.200">
    <property type="match status" value="1"/>
</dbReference>
<gene>
    <name evidence="2" type="ORF">AAGV33_02820</name>
</gene>
<sequence length="244" mass="27773">MAKNYLKASCFALSLLLSSCSGQSLINKNTSTTSKKNVLKTSKSRIWNFNDLNDWKDATQAGEPNYSIKDGKLYIFTNPNTWERVKIKSTTAFATGSYTWRVYAPAMGKGDMTCIAAFLYHNDHHELDFEIAYGNQADRKKLNAASNELIVYMTSQGNPKFSFQSKLIRENWYNLTLELALNENKKYVATWKIDNVAFTSTVLNYGSRTKFKILCSVENLSFAGDHIPYQQNYALFDSVTFNEN</sequence>
<accession>A0ABV4TJN6</accession>
<feature type="chain" id="PRO_5045257593" description="Polysaccharide lyase family 7 protein" evidence="1">
    <location>
        <begin position="24"/>
        <end position="244"/>
    </location>
</feature>
<dbReference type="EMBL" id="JBCFQK010000002">
    <property type="protein sequence ID" value="MFA9193324.1"/>
    <property type="molecule type" value="Genomic_DNA"/>
</dbReference>
<keyword evidence="1" id="KW-0732">Signal</keyword>
<keyword evidence="3" id="KW-1185">Reference proteome</keyword>
<dbReference type="PROSITE" id="PS51257">
    <property type="entry name" value="PROKAR_LIPOPROTEIN"/>
    <property type="match status" value="1"/>
</dbReference>
<dbReference type="SUPFAM" id="SSF49899">
    <property type="entry name" value="Concanavalin A-like lectins/glucanases"/>
    <property type="match status" value="1"/>
</dbReference>
<protein>
    <recommendedName>
        <fullName evidence="4">Polysaccharide lyase family 7 protein</fullName>
    </recommendedName>
</protein>
<name>A0ABV4TJN6_9FLAO</name>
<proteinExistence type="predicted"/>
<comment type="caution">
    <text evidence="2">The sequence shown here is derived from an EMBL/GenBank/DDBJ whole genome shotgun (WGS) entry which is preliminary data.</text>
</comment>
<feature type="signal peptide" evidence="1">
    <location>
        <begin position="1"/>
        <end position="23"/>
    </location>
</feature>
<dbReference type="Proteomes" id="UP001574170">
    <property type="component" value="Unassembled WGS sequence"/>
</dbReference>